<evidence type="ECO:0000313" key="1">
    <source>
        <dbReference type="EMBL" id="KAK7742831.1"/>
    </source>
</evidence>
<evidence type="ECO:0000313" key="2">
    <source>
        <dbReference type="Proteomes" id="UP001430848"/>
    </source>
</evidence>
<keyword evidence="2" id="KW-1185">Reference proteome</keyword>
<gene>
    <name evidence="1" type="ORF">SLS63_000398</name>
</gene>
<reference evidence="1 2" key="1">
    <citation type="submission" date="2024-02" db="EMBL/GenBank/DDBJ databases">
        <title>De novo assembly and annotation of 12 fungi associated with fruit tree decline syndrome in Ontario, Canada.</title>
        <authorList>
            <person name="Sulman M."/>
            <person name="Ellouze W."/>
            <person name="Ilyukhin E."/>
        </authorList>
    </citation>
    <scope>NUCLEOTIDE SEQUENCE [LARGE SCALE GENOMIC DNA]</scope>
    <source>
        <strain evidence="1 2">M169</strain>
    </source>
</reference>
<name>A0ABR1PRP2_DIAER</name>
<organism evidence="1 2">
    <name type="scientific">Diaporthe eres</name>
    <name type="common">Phomopsis oblonga</name>
    <dbReference type="NCBI Taxonomy" id="83184"/>
    <lineage>
        <taxon>Eukaryota</taxon>
        <taxon>Fungi</taxon>
        <taxon>Dikarya</taxon>
        <taxon>Ascomycota</taxon>
        <taxon>Pezizomycotina</taxon>
        <taxon>Sordariomycetes</taxon>
        <taxon>Sordariomycetidae</taxon>
        <taxon>Diaporthales</taxon>
        <taxon>Diaporthaceae</taxon>
        <taxon>Diaporthe</taxon>
        <taxon>Diaporthe eres species complex</taxon>
    </lineage>
</organism>
<protein>
    <submittedName>
        <fullName evidence="1">Uncharacterized protein</fullName>
    </submittedName>
</protein>
<dbReference type="EMBL" id="JAKNSF020000001">
    <property type="protein sequence ID" value="KAK7742831.1"/>
    <property type="molecule type" value="Genomic_DNA"/>
</dbReference>
<comment type="caution">
    <text evidence="1">The sequence shown here is derived from an EMBL/GenBank/DDBJ whole genome shotgun (WGS) entry which is preliminary data.</text>
</comment>
<sequence length="269" mass="29240">MLELTAEAAAPLGPGEDAAFPARAARGGGRSVIQLFLHVMPFWRLLVYASDTRGNEDQLQNRLRDQAAPIACLGRDDFKIATYDIIWKALLGSDVDAVRSEREVVLKWAHAIDQPESVQGRAGRDGRSTHARGVRGRTCFIDLLMSPIPGVLHFLLSLTPRTMLTGPTIDDVFDELFLLLVSSSKQSPTIRCGRTSRHCSRPCPFEAILAANTPYLDASIEGLLHKSNVISEVVHEAACDAGLLVPPVPKGATPVRTTYVGHKPFAVPD</sequence>
<dbReference type="Proteomes" id="UP001430848">
    <property type="component" value="Unassembled WGS sequence"/>
</dbReference>
<proteinExistence type="predicted"/>
<accession>A0ABR1PRP2</accession>